<proteinExistence type="predicted"/>
<gene>
    <name evidence="2" type="ORF">MTR67_022901</name>
</gene>
<keyword evidence="3" id="KW-1185">Reference proteome</keyword>
<dbReference type="Proteomes" id="UP001234989">
    <property type="component" value="Chromosome 5"/>
</dbReference>
<accession>A0AAF0QZV4</accession>
<dbReference type="EMBL" id="CP133616">
    <property type="protein sequence ID" value="WMV29516.1"/>
    <property type="molecule type" value="Genomic_DNA"/>
</dbReference>
<dbReference type="AlphaFoldDB" id="A0AAF0QZV4"/>
<evidence type="ECO:0008006" key="4">
    <source>
        <dbReference type="Google" id="ProtNLM"/>
    </source>
</evidence>
<evidence type="ECO:0000313" key="2">
    <source>
        <dbReference type="EMBL" id="WMV29516.1"/>
    </source>
</evidence>
<feature type="non-terminal residue" evidence="2">
    <location>
        <position position="83"/>
    </location>
</feature>
<reference evidence="2" key="1">
    <citation type="submission" date="2023-08" db="EMBL/GenBank/DDBJ databases">
        <title>A de novo genome assembly of Solanum verrucosum Schlechtendal, a Mexican diploid species geographically isolated from the other diploid A-genome species in potato relatives.</title>
        <authorList>
            <person name="Hosaka K."/>
        </authorList>
    </citation>
    <scope>NUCLEOTIDE SEQUENCE</scope>
    <source>
        <tissue evidence="2">Young leaves</tissue>
    </source>
</reference>
<sequence>MVHAQQIEEEKLKEMSRESKRSRVGDGDFSHLISCGQGRSKSWQRFFGTDGYFKCGKDGHKIRDCLLVATKGRDGRQAQPSGS</sequence>
<feature type="region of interest" description="Disordered" evidence="1">
    <location>
        <begin position="1"/>
        <end position="26"/>
    </location>
</feature>
<name>A0AAF0QZV4_SOLVR</name>
<organism evidence="2 3">
    <name type="scientific">Solanum verrucosum</name>
    <dbReference type="NCBI Taxonomy" id="315347"/>
    <lineage>
        <taxon>Eukaryota</taxon>
        <taxon>Viridiplantae</taxon>
        <taxon>Streptophyta</taxon>
        <taxon>Embryophyta</taxon>
        <taxon>Tracheophyta</taxon>
        <taxon>Spermatophyta</taxon>
        <taxon>Magnoliopsida</taxon>
        <taxon>eudicotyledons</taxon>
        <taxon>Gunneridae</taxon>
        <taxon>Pentapetalae</taxon>
        <taxon>asterids</taxon>
        <taxon>lamiids</taxon>
        <taxon>Solanales</taxon>
        <taxon>Solanaceae</taxon>
        <taxon>Solanoideae</taxon>
        <taxon>Solaneae</taxon>
        <taxon>Solanum</taxon>
    </lineage>
</organism>
<protein>
    <recommendedName>
        <fullName evidence="4">CCHC-type domain-containing protein</fullName>
    </recommendedName>
</protein>
<evidence type="ECO:0000256" key="1">
    <source>
        <dbReference type="SAM" id="MobiDB-lite"/>
    </source>
</evidence>
<evidence type="ECO:0000313" key="3">
    <source>
        <dbReference type="Proteomes" id="UP001234989"/>
    </source>
</evidence>